<reference evidence="1" key="1">
    <citation type="submission" date="2025-08" db="UniProtKB">
        <authorList>
            <consortium name="Ensembl"/>
        </authorList>
    </citation>
    <scope>IDENTIFICATION</scope>
</reference>
<organism evidence="1 2">
    <name type="scientific">Astyanax mexicanus</name>
    <name type="common">Blind cave fish</name>
    <name type="synonym">Astyanax fasciatus mexicanus</name>
    <dbReference type="NCBI Taxonomy" id="7994"/>
    <lineage>
        <taxon>Eukaryota</taxon>
        <taxon>Metazoa</taxon>
        <taxon>Chordata</taxon>
        <taxon>Craniata</taxon>
        <taxon>Vertebrata</taxon>
        <taxon>Euteleostomi</taxon>
        <taxon>Actinopterygii</taxon>
        <taxon>Neopterygii</taxon>
        <taxon>Teleostei</taxon>
        <taxon>Ostariophysi</taxon>
        <taxon>Characiformes</taxon>
        <taxon>Characoidei</taxon>
        <taxon>Acestrorhamphidae</taxon>
        <taxon>Acestrorhamphinae</taxon>
        <taxon>Astyanax</taxon>
    </lineage>
</organism>
<name>A0A8B9LH01_ASTMX</name>
<accession>A0A8B9LH01</accession>
<proteinExistence type="predicted"/>
<sequence length="88" mass="10025">MLTEMQCKLLEFKRGLIVGARWMGHSILEVVLEYIIMGALPTTVDRAVGGNDCDRQRQKEGVRVRECTVLTVLITNYNFIITIKTEPK</sequence>
<dbReference type="AlphaFoldDB" id="A0A8B9LH01"/>
<dbReference type="Ensembl" id="ENSAMXT00005055589.1">
    <property type="protein sequence ID" value="ENSAMXP00005051328.1"/>
    <property type="gene ID" value="ENSAMXG00005023196.1"/>
</dbReference>
<dbReference type="Proteomes" id="UP000694621">
    <property type="component" value="Unplaced"/>
</dbReference>
<evidence type="ECO:0000313" key="2">
    <source>
        <dbReference type="Proteomes" id="UP000694621"/>
    </source>
</evidence>
<protein>
    <submittedName>
        <fullName evidence="1">Uncharacterized protein</fullName>
    </submittedName>
</protein>
<evidence type="ECO:0000313" key="1">
    <source>
        <dbReference type="Ensembl" id="ENSAMXP00005051328.1"/>
    </source>
</evidence>